<feature type="region of interest" description="Disordered" evidence="15">
    <location>
        <begin position="1"/>
        <end position="132"/>
    </location>
</feature>
<evidence type="ECO:0000256" key="6">
    <source>
        <dbReference type="ARBA" id="ARBA00023015"/>
    </source>
</evidence>
<organism evidence="17">
    <name type="scientific">Capitella teleta</name>
    <name type="common">Polychaete worm</name>
    <dbReference type="NCBI Taxonomy" id="283909"/>
    <lineage>
        <taxon>Eukaryota</taxon>
        <taxon>Metazoa</taxon>
        <taxon>Spiralia</taxon>
        <taxon>Lophotrochozoa</taxon>
        <taxon>Annelida</taxon>
        <taxon>Polychaeta</taxon>
        <taxon>Sedentaria</taxon>
        <taxon>Scolecida</taxon>
        <taxon>Capitellidae</taxon>
        <taxon>Capitella</taxon>
    </lineage>
</organism>
<gene>
    <name evidence="17" type="ORF">CAPTEDRAFT_223644</name>
</gene>
<dbReference type="EnsemblMetazoa" id="CapteT223644">
    <property type="protein sequence ID" value="CapteP223644"/>
    <property type="gene ID" value="CapteG223644"/>
</dbReference>
<comment type="caution">
    <text evidence="14">Lacks conserved residue(s) required for the propagation of feature annotation.</text>
</comment>
<evidence type="ECO:0000256" key="12">
    <source>
        <dbReference type="ARBA" id="ARBA00078344"/>
    </source>
</evidence>
<feature type="compositionally biased region" description="Low complexity" evidence="15">
    <location>
        <begin position="8"/>
        <end position="25"/>
    </location>
</feature>
<dbReference type="InterPro" id="IPR036960">
    <property type="entry name" value="T-box_sf"/>
</dbReference>
<dbReference type="SMART" id="SM00425">
    <property type="entry name" value="TBOX"/>
    <property type="match status" value="1"/>
</dbReference>
<accession>R7UW17</accession>
<dbReference type="PROSITE" id="PS01283">
    <property type="entry name" value="TBOX_1"/>
    <property type="match status" value="1"/>
</dbReference>
<dbReference type="PANTHER" id="PTHR11267">
    <property type="entry name" value="T-BOX PROTEIN-RELATED"/>
    <property type="match status" value="1"/>
</dbReference>
<keyword evidence="6" id="KW-0805">Transcription regulation</keyword>
<dbReference type="AlphaFoldDB" id="R7UW17"/>
<dbReference type="GO" id="GO:0000785">
    <property type="term" value="C:chromatin"/>
    <property type="evidence" value="ECO:0007669"/>
    <property type="project" value="TreeGrafter"/>
</dbReference>
<evidence type="ECO:0000256" key="5">
    <source>
        <dbReference type="ARBA" id="ARBA00022843"/>
    </source>
</evidence>
<feature type="domain" description="T-box" evidence="16">
    <location>
        <begin position="167"/>
        <end position="345"/>
    </location>
</feature>
<evidence type="ECO:0000256" key="9">
    <source>
        <dbReference type="ARBA" id="ARBA00023163"/>
    </source>
</evidence>
<dbReference type="Gene3D" id="2.60.40.820">
    <property type="entry name" value="Transcription factor, T-box"/>
    <property type="match status" value="1"/>
</dbReference>
<comment type="subcellular location">
    <subcellularLocation>
        <location evidence="1 14">Nucleus</location>
    </subcellularLocation>
</comment>
<dbReference type="CDD" id="cd20194">
    <property type="entry name" value="T-box_TBR1_2_21-like"/>
    <property type="match status" value="1"/>
</dbReference>
<evidence type="ECO:0000256" key="14">
    <source>
        <dbReference type="PROSITE-ProRule" id="PRU00201"/>
    </source>
</evidence>
<dbReference type="InterPro" id="IPR018186">
    <property type="entry name" value="TF_T-box_CS"/>
</dbReference>
<evidence type="ECO:0000313" key="19">
    <source>
        <dbReference type="Proteomes" id="UP000014760"/>
    </source>
</evidence>
<name>R7UW17_CAPTE</name>
<dbReference type="OrthoDB" id="7442607at2759"/>
<reference evidence="19" key="1">
    <citation type="submission" date="2012-12" db="EMBL/GenBank/DDBJ databases">
        <authorList>
            <person name="Hellsten U."/>
            <person name="Grimwood J."/>
            <person name="Chapman J.A."/>
            <person name="Shapiro H."/>
            <person name="Aerts A."/>
            <person name="Otillar R.P."/>
            <person name="Terry A.Y."/>
            <person name="Boore J.L."/>
            <person name="Simakov O."/>
            <person name="Marletaz F."/>
            <person name="Cho S.-J."/>
            <person name="Edsinger-Gonzales E."/>
            <person name="Havlak P."/>
            <person name="Kuo D.-H."/>
            <person name="Larsson T."/>
            <person name="Lv J."/>
            <person name="Arendt D."/>
            <person name="Savage R."/>
            <person name="Osoegawa K."/>
            <person name="de Jong P."/>
            <person name="Lindberg D.R."/>
            <person name="Seaver E.C."/>
            <person name="Weisblat D.A."/>
            <person name="Putnam N.H."/>
            <person name="Grigoriev I.V."/>
            <person name="Rokhsar D.S."/>
        </authorList>
    </citation>
    <scope>NUCLEOTIDE SEQUENCE</scope>
    <source>
        <strain evidence="19">I ESC-2004</strain>
    </source>
</reference>
<keyword evidence="2" id="KW-0678">Repressor</keyword>
<dbReference type="GO" id="GO:0045892">
    <property type="term" value="P:negative regulation of DNA-templated transcription"/>
    <property type="evidence" value="ECO:0007669"/>
    <property type="project" value="UniProtKB-ARBA"/>
</dbReference>
<dbReference type="InterPro" id="IPR001699">
    <property type="entry name" value="TF_T-box"/>
</dbReference>
<reference evidence="17 19" key="2">
    <citation type="journal article" date="2013" name="Nature">
        <title>Insights into bilaterian evolution from three spiralian genomes.</title>
        <authorList>
            <person name="Simakov O."/>
            <person name="Marletaz F."/>
            <person name="Cho S.J."/>
            <person name="Edsinger-Gonzales E."/>
            <person name="Havlak P."/>
            <person name="Hellsten U."/>
            <person name="Kuo D.H."/>
            <person name="Larsson T."/>
            <person name="Lv J."/>
            <person name="Arendt D."/>
            <person name="Savage R."/>
            <person name="Osoegawa K."/>
            <person name="de Jong P."/>
            <person name="Grimwood J."/>
            <person name="Chapman J.A."/>
            <person name="Shapiro H."/>
            <person name="Aerts A."/>
            <person name="Otillar R.P."/>
            <person name="Terry A.Y."/>
            <person name="Boore J.L."/>
            <person name="Grigoriev I.V."/>
            <person name="Lindberg D.R."/>
            <person name="Seaver E.C."/>
            <person name="Weisblat D.A."/>
            <person name="Putnam N.H."/>
            <person name="Rokhsar D.S."/>
        </authorList>
    </citation>
    <scope>NUCLEOTIDE SEQUENCE</scope>
    <source>
        <strain evidence="17 19">I ESC-2004</strain>
    </source>
</reference>
<proteinExistence type="predicted"/>
<dbReference type="EMBL" id="KB297234">
    <property type="protein sequence ID" value="ELU10823.1"/>
    <property type="molecule type" value="Genomic_DNA"/>
</dbReference>
<evidence type="ECO:0000256" key="13">
    <source>
        <dbReference type="ARBA" id="ARBA00081928"/>
    </source>
</evidence>
<evidence type="ECO:0000256" key="3">
    <source>
        <dbReference type="ARBA" id="ARBA00022499"/>
    </source>
</evidence>
<evidence type="ECO:0000313" key="18">
    <source>
        <dbReference type="EnsemblMetazoa" id="CapteP223644"/>
    </source>
</evidence>
<feature type="compositionally biased region" description="Basic and acidic residues" evidence="15">
    <location>
        <begin position="32"/>
        <end position="45"/>
    </location>
</feature>
<keyword evidence="9" id="KW-0804">Transcription</keyword>
<dbReference type="GO" id="GO:0045893">
    <property type="term" value="P:positive regulation of DNA-templated transcription"/>
    <property type="evidence" value="ECO:0007669"/>
    <property type="project" value="InterPro"/>
</dbReference>
<keyword evidence="7 14" id="KW-0238">DNA-binding</keyword>
<sequence length="353" mass="39726">MTTAAPEVSVSFSSDRYSSPPSSSDNQLIIDQHSEGSDPPRDSGRLETSPTTTDTDKRSSPPTYATLENPAFGHQLTRGYPQAYPNNGGAHEQGGYPHPKQLPNEMPPAGAPYGGQGDGRPEAEQKQTVSQPEMHATRLEMMIHPQMPPCHPPLGYPVPADKASIHLCNRQLWLRFHQHRTEMIITKQGRRMFPTLQFNLTGLEPHRHYNVFIDMVLADPHHWKFQNGAWITCGQAEQLPANGRVYLHPDSPNTGSHWMKQEVTFNKLKLTNNKSSNQGFIVLNSMHRYQPRIHVIEVGGNAYEQKSLQTHSFPVTQFIAVTAYQNTDITQLKIDFNPFAKGFRDPFDGREKS</sequence>
<evidence type="ECO:0000256" key="8">
    <source>
        <dbReference type="ARBA" id="ARBA00023159"/>
    </source>
</evidence>
<dbReference type="PRINTS" id="PR00937">
    <property type="entry name" value="TBOX"/>
</dbReference>
<evidence type="ECO:0000313" key="17">
    <source>
        <dbReference type="EMBL" id="ELU10823.1"/>
    </source>
</evidence>
<evidence type="ECO:0000256" key="11">
    <source>
        <dbReference type="ARBA" id="ARBA00072238"/>
    </source>
</evidence>
<keyword evidence="8" id="KW-0010">Activator</keyword>
<evidence type="ECO:0000256" key="15">
    <source>
        <dbReference type="SAM" id="MobiDB-lite"/>
    </source>
</evidence>
<dbReference type="PANTHER" id="PTHR11267:SF201">
    <property type="entry name" value="T-BOX DOMAIN-CONTAINING PROTEIN"/>
    <property type="match status" value="1"/>
</dbReference>
<keyword evidence="19" id="KW-1185">Reference proteome</keyword>
<dbReference type="InterPro" id="IPR008967">
    <property type="entry name" value="p53-like_TF_DNA-bd_sf"/>
</dbReference>
<dbReference type="Pfam" id="PF00907">
    <property type="entry name" value="T-box"/>
    <property type="match status" value="1"/>
</dbReference>
<dbReference type="GO" id="GO:0005634">
    <property type="term" value="C:nucleus"/>
    <property type="evidence" value="ECO:0007669"/>
    <property type="project" value="UniProtKB-SubCell"/>
</dbReference>
<dbReference type="FunFam" id="2.60.40.820:FF:000011">
    <property type="entry name" value="T-box transcription factor TBX21"/>
    <property type="match status" value="1"/>
</dbReference>
<keyword evidence="10 14" id="KW-0539">Nucleus</keyword>
<dbReference type="GO" id="GO:0000981">
    <property type="term" value="F:DNA-binding transcription factor activity, RNA polymerase II-specific"/>
    <property type="evidence" value="ECO:0007669"/>
    <property type="project" value="TreeGrafter"/>
</dbReference>
<reference evidence="18" key="3">
    <citation type="submission" date="2015-06" db="UniProtKB">
        <authorList>
            <consortium name="EnsemblMetazoa"/>
        </authorList>
    </citation>
    <scope>IDENTIFICATION</scope>
</reference>
<dbReference type="Proteomes" id="UP000014760">
    <property type="component" value="Unassembled WGS sequence"/>
</dbReference>
<dbReference type="STRING" id="283909.R7UW17"/>
<evidence type="ECO:0000256" key="2">
    <source>
        <dbReference type="ARBA" id="ARBA00022491"/>
    </source>
</evidence>
<keyword evidence="5" id="KW-0832">Ubl conjugation</keyword>
<dbReference type="InterPro" id="IPR046360">
    <property type="entry name" value="T-box_DNA-bd"/>
</dbReference>
<dbReference type="EMBL" id="AMQN01000924">
    <property type="status" value="NOT_ANNOTATED_CDS"/>
    <property type="molecule type" value="Genomic_DNA"/>
</dbReference>
<keyword evidence="3" id="KW-1017">Isopeptide bond</keyword>
<dbReference type="GO" id="GO:0001708">
    <property type="term" value="P:cell fate specification"/>
    <property type="evidence" value="ECO:0007669"/>
    <property type="project" value="TreeGrafter"/>
</dbReference>
<dbReference type="HOGENOM" id="CLU_785820_0_0_1"/>
<dbReference type="SUPFAM" id="SSF49417">
    <property type="entry name" value="p53-like transcription factors"/>
    <property type="match status" value="1"/>
</dbReference>
<dbReference type="PROSITE" id="PS01264">
    <property type="entry name" value="TBOX_2"/>
    <property type="match status" value="1"/>
</dbReference>
<evidence type="ECO:0000256" key="10">
    <source>
        <dbReference type="ARBA" id="ARBA00023242"/>
    </source>
</evidence>
<dbReference type="GO" id="GO:0000978">
    <property type="term" value="F:RNA polymerase II cis-regulatory region sequence-specific DNA binding"/>
    <property type="evidence" value="ECO:0007669"/>
    <property type="project" value="InterPro"/>
</dbReference>
<dbReference type="PROSITE" id="PS50252">
    <property type="entry name" value="TBOX_3"/>
    <property type="match status" value="1"/>
</dbReference>
<keyword evidence="4" id="KW-0597">Phosphoprotein</keyword>
<protein>
    <recommendedName>
        <fullName evidence="11">T-box transcription factor TBX21</fullName>
    </recommendedName>
    <alternativeName>
        <fullName evidence="12">T-cell-specific T-box transcription factor T-bet</fullName>
    </alternativeName>
    <alternativeName>
        <fullName evidence="13">Transcription factor TBLYM</fullName>
    </alternativeName>
</protein>
<evidence type="ECO:0000259" key="16">
    <source>
        <dbReference type="PROSITE" id="PS50252"/>
    </source>
</evidence>
<evidence type="ECO:0000256" key="4">
    <source>
        <dbReference type="ARBA" id="ARBA00022553"/>
    </source>
</evidence>
<evidence type="ECO:0000256" key="7">
    <source>
        <dbReference type="ARBA" id="ARBA00023125"/>
    </source>
</evidence>
<evidence type="ECO:0000256" key="1">
    <source>
        <dbReference type="ARBA" id="ARBA00004123"/>
    </source>
</evidence>